<dbReference type="InterPro" id="IPR027417">
    <property type="entry name" value="P-loop_NTPase"/>
</dbReference>
<protein>
    <submittedName>
        <fullName evidence="2">Exodeoxyribonuclease V</fullName>
    </submittedName>
</protein>
<evidence type="ECO:0000259" key="1">
    <source>
        <dbReference type="Pfam" id="PF12705"/>
    </source>
</evidence>
<dbReference type="InterPro" id="IPR038726">
    <property type="entry name" value="PDDEXK_AddAB-type"/>
</dbReference>
<dbReference type="SUPFAM" id="SSF52540">
    <property type="entry name" value="P-loop containing nucleoside triphosphate hydrolases"/>
    <property type="match status" value="1"/>
</dbReference>
<evidence type="ECO:0000313" key="2">
    <source>
        <dbReference type="EMBL" id="KHE41572.1"/>
    </source>
</evidence>
<comment type="caution">
    <text evidence="2">The sequence shown here is derived from an EMBL/GenBank/DDBJ whole genome shotgun (WGS) entry which is preliminary data.</text>
</comment>
<organism evidence="2 3">
    <name type="scientific">Alistipes inops</name>
    <dbReference type="NCBI Taxonomy" id="1501391"/>
    <lineage>
        <taxon>Bacteria</taxon>
        <taxon>Pseudomonadati</taxon>
        <taxon>Bacteroidota</taxon>
        <taxon>Bacteroidia</taxon>
        <taxon>Bacteroidales</taxon>
        <taxon>Rikenellaceae</taxon>
        <taxon>Alistipes</taxon>
    </lineage>
</organism>
<dbReference type="SUPFAM" id="SSF52980">
    <property type="entry name" value="Restriction endonuclease-like"/>
    <property type="match status" value="1"/>
</dbReference>
<sequence length="952" mass="108271">METFLGNVARSLYDEFGEDISSVRILLPNTRSRLFFLDELGRLIRRPVWQPRYTTVDEVMRSLAGYAPVERVRAVAELYKVYSRYHKEGFDSFYFWGEVLLNDFDQIDKYRVDADMLFSNLRDLKDMDGDLSYFNEQQRAVVRRFWEAFGAEEGYSDEKRDFLSIWRSLRTIYHEFRERLAELGLAYTGMMHRRAAERLRSGEVSADDGRPVAVVGFNALSECEKVLFDHLRNVCDARFFWDCDDYYMQDRHQEAGLFVRENIARYGQVAGFVNRTDNFVQPKEVTAVSVPSGALQCKYAADFLRDVIARQGYAGKETAIVLTDESLLLPLLYAIPPEAGEINVTMGYPLRQTLAYSFVERLLRLQTHARRKGGTSAFYHADVTGILSHPFVVELEPEQAGRLNSEIVARSHIYVKAADLRQGALLETVFTEHGEWREVAEWVMEVLSAVAGNGEDEEARLRYEYVGIISDTLRRLANSLEGCGVEMDVPVFASLARRMLQNLRVPYEGEPLRGIQVMGILETRNLDFRNVLLLSMNDDNFPGNPAASSSFIPYNLRLGYGLPTPQHHDGVYAYYFYRLLQRAERADMVYSSRTDENSTGEPSRYIYQLEYESPHTVRHREIGLDVGIAVPEPIVVAKDEAVVRRLERYLGSGGETLSPTALNTYLECPLKFYFRYVAGLKPEDEVVEEVDMPMFGTILHKTMELLYTPLIDVPAPEQTIGKLIGSDAVADTVERAISEVYFHGGETNRSEYEGNLLLVHDIVIRYVNGNLLPFDSRLRDFTVAALEQRLTAPFAFGPKGKHAVTFSGLADRVDRIAGGRIRIVDYKTGAPHTDFAGVAALFGKESGERNPAVLQTLLYSMMVTRMQEAGEMEGTDVCPSLYYVRLMNRPDYSPLLNLKDGRSITGYGPYREEFEAYLDGLLTEMFDASVPFRQCGDTRPCTFCDFAPVCRR</sequence>
<dbReference type="Proteomes" id="UP000030889">
    <property type="component" value="Unassembled WGS sequence"/>
</dbReference>
<dbReference type="InterPro" id="IPR011604">
    <property type="entry name" value="PDDEXK-like_dom_sf"/>
</dbReference>
<gene>
    <name evidence="2" type="ORF">LG35_08305</name>
</gene>
<accession>A0ABR4YI28</accession>
<name>A0ABR4YI28_9BACT</name>
<keyword evidence="3" id="KW-1185">Reference proteome</keyword>
<proteinExistence type="predicted"/>
<dbReference type="Gene3D" id="3.90.320.10">
    <property type="match status" value="1"/>
</dbReference>
<dbReference type="InterPro" id="IPR011335">
    <property type="entry name" value="Restrct_endonuc-II-like"/>
</dbReference>
<feature type="domain" description="PD-(D/E)XK endonuclease-like" evidence="1">
    <location>
        <begin position="656"/>
        <end position="951"/>
    </location>
</feature>
<dbReference type="RefSeq" id="WP_035473875.1">
    <property type="nucleotide sequence ID" value="NZ_JRGF01000010.1"/>
</dbReference>
<reference evidence="2 3" key="1">
    <citation type="submission" date="2014-09" db="EMBL/GenBank/DDBJ databases">
        <title>Alistipes sp. 627, sp. nov., a novel member of the family Rikenellaceae isolated from human faeces.</title>
        <authorList>
            <person name="Shkoporov A.N."/>
            <person name="Chaplin A.V."/>
            <person name="Motuzova O.V."/>
            <person name="Kafarskaia L.I."/>
            <person name="Khokhlova E.V."/>
            <person name="Efimov B.A."/>
        </authorList>
    </citation>
    <scope>NUCLEOTIDE SEQUENCE [LARGE SCALE GENOMIC DNA]</scope>
    <source>
        <strain evidence="2 3">627</strain>
    </source>
</reference>
<dbReference type="Pfam" id="PF12705">
    <property type="entry name" value="PDDEXK_1"/>
    <property type="match status" value="1"/>
</dbReference>
<dbReference type="EMBL" id="JRGF01000010">
    <property type="protein sequence ID" value="KHE41572.1"/>
    <property type="molecule type" value="Genomic_DNA"/>
</dbReference>
<evidence type="ECO:0000313" key="3">
    <source>
        <dbReference type="Proteomes" id="UP000030889"/>
    </source>
</evidence>